<evidence type="ECO:0000313" key="4">
    <source>
        <dbReference type="Proteomes" id="UP000235914"/>
    </source>
</evidence>
<feature type="domain" description="4Fe-4S ferredoxin-type" evidence="2">
    <location>
        <begin position="793"/>
        <end position="824"/>
    </location>
</feature>
<evidence type="ECO:0000259" key="2">
    <source>
        <dbReference type="PROSITE" id="PS51379"/>
    </source>
</evidence>
<dbReference type="SUPFAM" id="SSF53706">
    <property type="entry name" value="Formate dehydrogenase/DMSO reductase, domains 1-3"/>
    <property type="match status" value="1"/>
</dbReference>
<dbReference type="Proteomes" id="UP000235914">
    <property type="component" value="Unassembled WGS sequence"/>
</dbReference>
<dbReference type="SUPFAM" id="SSF54862">
    <property type="entry name" value="4Fe-4S ferredoxins"/>
    <property type="match status" value="1"/>
</dbReference>
<evidence type="ECO:0000313" key="3">
    <source>
        <dbReference type="EMBL" id="PNC53800.1"/>
    </source>
</evidence>
<dbReference type="Gene3D" id="3.30.70.20">
    <property type="match status" value="2"/>
</dbReference>
<comment type="caution">
    <text evidence="3">The sequence shown here is derived from an EMBL/GenBank/DDBJ whole genome shotgun (WGS) entry which is preliminary data.</text>
</comment>
<dbReference type="PROSITE" id="PS51379">
    <property type="entry name" value="4FE4S_FER_2"/>
    <property type="match status" value="2"/>
</dbReference>
<evidence type="ECO:0000256" key="1">
    <source>
        <dbReference type="SAM" id="MobiDB-lite"/>
    </source>
</evidence>
<organism evidence="3 4">
    <name type="scientific">Akkermansia muciniphila</name>
    <dbReference type="NCBI Taxonomy" id="239935"/>
    <lineage>
        <taxon>Bacteria</taxon>
        <taxon>Pseudomonadati</taxon>
        <taxon>Verrucomicrobiota</taxon>
        <taxon>Verrucomicrobiia</taxon>
        <taxon>Verrucomicrobiales</taxon>
        <taxon>Akkermansiaceae</taxon>
        <taxon>Akkermansia</taxon>
    </lineage>
</organism>
<dbReference type="Pfam" id="PF12838">
    <property type="entry name" value="Fer4_7"/>
    <property type="match status" value="1"/>
</dbReference>
<dbReference type="Gene3D" id="3.40.50.740">
    <property type="match status" value="1"/>
</dbReference>
<dbReference type="PROSITE" id="PS51318">
    <property type="entry name" value="TAT"/>
    <property type="match status" value="1"/>
</dbReference>
<name>A0AAP8NJN1_9BACT</name>
<dbReference type="PANTHER" id="PTHR42783">
    <property type="entry name" value="GLUTAMATE SYNTHASE [NADPH] SMALL CHAIN"/>
    <property type="match status" value="1"/>
</dbReference>
<sequence>MTPLPPFSQNEVPQNHPAFLPEEERGMTRRSFMKWMGAGAALAGIGLPACRRVEKYLVPYNEGPEWSVPGVETAYATCLTMGGNAQPVLAACYEGRPVKLIPSLQYPEGPGLPAAAQASILDLYDPGRSKHILFNGKPASEDEFRGAFSSWSRNLRNGGGIGLLLPPSTSPLLHSMLEEITRKNSLVRIYRYSPVPEPGSGMQAGLPEEVRFRVRFARARRILSLDCDFLHQNPYGNTRDFIASRSPEGLYYKEENRNRTRLYAVEGRVSLTGAHADHRLPVSPARLAFFLEELFRYLSSKKNSGQTLPPPRQTDHPLTEKELNWLRHCADDLFSHPGESVVLLGDNHPELSGIVWKLNCLLGSMGTCIQLLKAPHPTPYGALDDLVRDIRGKKVEIVFLLDAGNPVLDSGRSSGLSEALNKVESIHLGMYEDETSRVCRWHLPAAHFLESWGVERDYQGRFCYRQPVILPLYGGISPEEVLSGLLSSKGHLSTADNSPTHLSPVYHRARKCFERAVNPENKTAAWAQALQRGYSEETAYAPLFPQEETALETAMMQTPAASFSGSGEKQENGMLELQFCPDYSIGDGRWKRNAWMQECPDPITGVSWAASAQVSPATFLRLGGSDSGPMHCTLTAPSTQMEVILCPIPGVADNLIILPLGYGGINHVAERQENSGGYELRRQVEKTETYGIAPEQIALSALRERTEAIQSPVVQPAPFSLHPGPSRVPPPPPGADAVYQWKMAIDTSRCIGCNACMIACRAENNIPVVGRDQMARGRALDWIRIDRYFTEEGTLTSIPVACQQCGRAPCESVCPVNATVHTAEGLNAMVYARCWGTRYCATNCPYKARRFNFFDYAKASEQATRLQRNPNVTVRSRGVMEKCTYCVQMVERAKIRHKSRLMKEHPGQPSTSIHVTAQDMLLPDGAAQTACQLACPMGAITFGNVLDPATAVFRAKSLPRHQDLLSCLGTSPGTGYLVPARNPNPAMEK</sequence>
<accession>A0AAP8NJN1</accession>
<dbReference type="CDD" id="cd10551">
    <property type="entry name" value="PsrB"/>
    <property type="match status" value="1"/>
</dbReference>
<dbReference type="AlphaFoldDB" id="A0AAP8NJN1"/>
<feature type="domain" description="4Fe-4S ferredoxin-type" evidence="2">
    <location>
        <begin position="741"/>
        <end position="771"/>
    </location>
</feature>
<dbReference type="EMBL" id="PJKN01000007">
    <property type="protein sequence ID" value="PNC53800.1"/>
    <property type="molecule type" value="Genomic_DNA"/>
</dbReference>
<dbReference type="InterPro" id="IPR006311">
    <property type="entry name" value="TAT_signal"/>
</dbReference>
<reference evidence="3 4" key="1">
    <citation type="journal article" date="2017" name="BMC Genomics">
        <title>Genome sequencing of 39 Akkermansia muciniphila isolates reveals its population structure, genomic and functional diverisity, and global distribution in mammalian gut microbiotas.</title>
        <authorList>
            <person name="Guo X."/>
            <person name="Li S."/>
            <person name="Zhang J."/>
            <person name="Wu F."/>
            <person name="Li X."/>
            <person name="Wu D."/>
            <person name="Zhang M."/>
            <person name="Ou Z."/>
            <person name="Jie Z."/>
            <person name="Yan Q."/>
            <person name="Li P."/>
            <person name="Yi J."/>
            <person name="Peng Y."/>
        </authorList>
    </citation>
    <scope>NUCLEOTIDE SEQUENCE [LARGE SCALE GENOMIC DNA]</scope>
    <source>
        <strain evidence="3 4">GP43</strain>
    </source>
</reference>
<feature type="region of interest" description="Disordered" evidence="1">
    <location>
        <begin position="1"/>
        <end position="22"/>
    </location>
</feature>
<gene>
    <name evidence="3" type="ORF">CXU09_10910</name>
</gene>
<dbReference type="RefSeq" id="WP_102736083.1">
    <property type="nucleotide sequence ID" value="NZ_PJKN01000007.1"/>
</dbReference>
<dbReference type="PANTHER" id="PTHR42783:SF3">
    <property type="entry name" value="GLUTAMATE SYNTHASE [NADPH] SMALL CHAIN-RELATED"/>
    <property type="match status" value="1"/>
</dbReference>
<dbReference type="InterPro" id="IPR017896">
    <property type="entry name" value="4Fe4S_Fe-S-bd"/>
</dbReference>
<proteinExistence type="predicted"/>
<protein>
    <recommendedName>
        <fullName evidence="2">4Fe-4S ferredoxin-type domain-containing protein</fullName>
    </recommendedName>
</protein>